<keyword evidence="1" id="KW-0175">Coiled coil</keyword>
<dbReference type="AlphaFoldDB" id="A0A6I8PCK5"/>
<dbReference type="Pfam" id="PF14735">
    <property type="entry name" value="HAUS4"/>
    <property type="match status" value="1"/>
</dbReference>
<sequence length="318" mass="36859">MASGDFCSPVEGLELLQKVCGHQLPPCQIGEEDLLHNPHFAKLLLSLAQRLDGTGLSNALAEEQAQAWKDVRLQKTMWLRSEVLHRVIQEMLVDYYVRARDANLTPEDRKDSRLLQERLLPAVEEGLKKKCFSLLCYHDPNSDSDTDTLKAAKVWKLAETLTGEKQQRQDARSQQKEQIVLLEKQRATYSQALLRCLALLQKLLQEHRLETQAELDRKHTQYLEVKCKAMILKLRMEELQVLSDTYPAEKVEVHRIIRDSLEEATRTQEQDLENSRRLLGAYEVLGAEFDGLVQEYAQLRQEIDNKRWAIREFDKSCH</sequence>
<dbReference type="GO" id="GO:0007098">
    <property type="term" value="P:centrosome cycle"/>
    <property type="evidence" value="ECO:0007669"/>
    <property type="project" value="InterPro"/>
</dbReference>
<evidence type="ECO:0000313" key="2">
    <source>
        <dbReference type="Ensembl" id="ENSOANP00000052313.1"/>
    </source>
</evidence>
<protein>
    <submittedName>
        <fullName evidence="2">HAUS augmin like complex subunit 4</fullName>
    </submittedName>
</protein>
<name>A0A6I8PCK5_ORNAN</name>
<evidence type="ECO:0000256" key="1">
    <source>
        <dbReference type="SAM" id="Coils"/>
    </source>
</evidence>
<dbReference type="GeneTree" id="ENSGT00390000014634"/>
<feature type="coiled-coil region" evidence="1">
    <location>
        <begin position="258"/>
        <end position="302"/>
    </location>
</feature>
<evidence type="ECO:0000313" key="3">
    <source>
        <dbReference type="Proteomes" id="UP000002279"/>
    </source>
</evidence>
<dbReference type="InterPro" id="IPR026214">
    <property type="entry name" value="HAUS4_met"/>
</dbReference>
<reference evidence="2" key="1">
    <citation type="submission" date="2025-08" db="UniProtKB">
        <authorList>
            <consortium name="Ensembl"/>
        </authorList>
    </citation>
    <scope>IDENTIFICATION</scope>
    <source>
        <strain evidence="2">Glennie</strain>
    </source>
</reference>
<dbReference type="GO" id="GO:0051225">
    <property type="term" value="P:spindle assembly"/>
    <property type="evidence" value="ECO:0007669"/>
    <property type="project" value="InterPro"/>
</dbReference>
<keyword evidence="3" id="KW-1185">Reference proteome</keyword>
<accession>A0A6I8PCK5</accession>
<proteinExistence type="predicted"/>
<dbReference type="PANTHER" id="PTHR16219:SF1">
    <property type="entry name" value="HAUS AUGMIN-LIKE COMPLEX SUBUNIT 4"/>
    <property type="match status" value="1"/>
</dbReference>
<organism evidence="2 3">
    <name type="scientific">Ornithorhynchus anatinus</name>
    <name type="common">Duckbill platypus</name>
    <dbReference type="NCBI Taxonomy" id="9258"/>
    <lineage>
        <taxon>Eukaryota</taxon>
        <taxon>Metazoa</taxon>
        <taxon>Chordata</taxon>
        <taxon>Craniata</taxon>
        <taxon>Vertebrata</taxon>
        <taxon>Euteleostomi</taxon>
        <taxon>Mammalia</taxon>
        <taxon>Monotremata</taxon>
        <taxon>Ornithorhynchidae</taxon>
        <taxon>Ornithorhynchus</taxon>
    </lineage>
</organism>
<dbReference type="Bgee" id="ENSOANG00000010721">
    <property type="expression patterns" value="Expressed in heart and 7 other cell types or tissues"/>
</dbReference>
<reference evidence="2" key="2">
    <citation type="submission" date="2025-09" db="UniProtKB">
        <authorList>
            <consortium name="Ensembl"/>
        </authorList>
    </citation>
    <scope>IDENTIFICATION</scope>
    <source>
        <strain evidence="2">Glennie</strain>
    </source>
</reference>
<dbReference type="GO" id="GO:0070652">
    <property type="term" value="C:HAUS complex"/>
    <property type="evidence" value="ECO:0007669"/>
    <property type="project" value="InterPro"/>
</dbReference>
<dbReference type="Proteomes" id="UP000002279">
    <property type="component" value="Unplaced"/>
</dbReference>
<gene>
    <name evidence="2" type="primary">HAUS4</name>
</gene>
<dbReference type="Ensembl" id="ENSOANT00000062026.1">
    <property type="protein sequence ID" value="ENSOANP00000052313.1"/>
    <property type="gene ID" value="ENSOANG00000010721.3"/>
</dbReference>
<dbReference type="PANTHER" id="PTHR16219">
    <property type="entry name" value="AUGMIN SUBUNIT 4 FAMILY MEMBER"/>
    <property type="match status" value="1"/>
</dbReference>
<dbReference type="PRINTS" id="PR02090">
    <property type="entry name" value="HAUSAUGMINL4"/>
</dbReference>
<dbReference type="InterPro" id="IPR029327">
    <property type="entry name" value="HAUS4"/>
</dbReference>